<reference evidence="2 3" key="1">
    <citation type="submission" date="2018-09" db="EMBL/GenBank/DDBJ databases">
        <title>Genomic investigation of the strawberry pathogen Phytophthora fragariae indicates pathogenicity is determined by transcriptional variation in three key races.</title>
        <authorList>
            <person name="Adams T.M."/>
            <person name="Armitage A.D."/>
            <person name="Sobczyk M.K."/>
            <person name="Bates H.J."/>
            <person name="Dunwell J.M."/>
            <person name="Nellist C.F."/>
            <person name="Harrison R.J."/>
        </authorList>
    </citation>
    <scope>NUCLEOTIDE SEQUENCE [LARGE SCALE GENOMIC DNA]</scope>
    <source>
        <strain evidence="2 3">ONT-3</strain>
    </source>
</reference>
<comment type="caution">
    <text evidence="2">The sequence shown here is derived from an EMBL/GenBank/DDBJ whole genome shotgun (WGS) entry which is preliminary data.</text>
</comment>
<feature type="region of interest" description="Disordered" evidence="1">
    <location>
        <begin position="10"/>
        <end position="40"/>
    </location>
</feature>
<name>A0A6G0LZI5_9STRA</name>
<protein>
    <recommendedName>
        <fullName evidence="4">Cysteine-rich protein</fullName>
    </recommendedName>
</protein>
<dbReference type="Proteomes" id="UP000488956">
    <property type="component" value="Unassembled WGS sequence"/>
</dbReference>
<gene>
    <name evidence="2" type="ORF">PF010_g1999</name>
</gene>
<dbReference type="EMBL" id="QXFX01000052">
    <property type="protein sequence ID" value="KAE9135706.1"/>
    <property type="molecule type" value="Genomic_DNA"/>
</dbReference>
<evidence type="ECO:0008006" key="4">
    <source>
        <dbReference type="Google" id="ProtNLM"/>
    </source>
</evidence>
<evidence type="ECO:0000256" key="1">
    <source>
        <dbReference type="SAM" id="MobiDB-lite"/>
    </source>
</evidence>
<dbReference type="PANTHER" id="PTHR37475">
    <property type="entry name" value="ZYGOTE-SPECIFIC CLASS V COPY B GENE PROTEIN"/>
    <property type="match status" value="1"/>
</dbReference>
<dbReference type="AlphaFoldDB" id="A0A6G0LZI5"/>
<proteinExistence type="predicted"/>
<evidence type="ECO:0000313" key="2">
    <source>
        <dbReference type="EMBL" id="KAE9135706.1"/>
    </source>
</evidence>
<evidence type="ECO:0000313" key="3">
    <source>
        <dbReference type="Proteomes" id="UP000488956"/>
    </source>
</evidence>
<organism evidence="2 3">
    <name type="scientific">Phytophthora fragariae</name>
    <dbReference type="NCBI Taxonomy" id="53985"/>
    <lineage>
        <taxon>Eukaryota</taxon>
        <taxon>Sar</taxon>
        <taxon>Stramenopiles</taxon>
        <taxon>Oomycota</taxon>
        <taxon>Peronosporomycetes</taxon>
        <taxon>Peronosporales</taxon>
        <taxon>Peronosporaceae</taxon>
        <taxon>Phytophthora</taxon>
    </lineage>
</organism>
<dbReference type="PANTHER" id="PTHR37475:SF1">
    <property type="entry name" value="ZYGOTE-SPECIFIC PROTEIN"/>
    <property type="match status" value="1"/>
</dbReference>
<accession>A0A6G0LZI5</accession>
<sequence>MPAAAQAAMQVLSAAQPNAAGRNSTPADEKLPRHPKLPTTCTTKTTVVKNGPESRPSSKPVSVSKCHRFKMLKKIAAALVVLGLTASPEANAGLLAYGICQTGCNALAVACYTAAGAVFGTVTVGVGTLPAVIGCNVALGTCMASCVAAGLAPTP</sequence>